<dbReference type="AlphaFoldDB" id="A0A165BJ71"/>
<dbReference type="InParanoid" id="A0A165BJ71"/>
<gene>
    <name evidence="1" type="ORF">LAESUDRAFT_493274</name>
</gene>
<protein>
    <submittedName>
        <fullName evidence="1">Uncharacterized protein</fullName>
    </submittedName>
</protein>
<reference evidence="1 2" key="1">
    <citation type="journal article" date="2016" name="Mol. Biol. Evol.">
        <title>Comparative Genomics of Early-Diverging Mushroom-Forming Fungi Provides Insights into the Origins of Lignocellulose Decay Capabilities.</title>
        <authorList>
            <person name="Nagy L.G."/>
            <person name="Riley R."/>
            <person name="Tritt A."/>
            <person name="Adam C."/>
            <person name="Daum C."/>
            <person name="Floudas D."/>
            <person name="Sun H."/>
            <person name="Yadav J.S."/>
            <person name="Pangilinan J."/>
            <person name="Larsson K.H."/>
            <person name="Matsuura K."/>
            <person name="Barry K."/>
            <person name="Labutti K."/>
            <person name="Kuo R."/>
            <person name="Ohm R.A."/>
            <person name="Bhattacharya S.S."/>
            <person name="Shirouzu T."/>
            <person name="Yoshinaga Y."/>
            <person name="Martin F.M."/>
            <person name="Grigoriev I.V."/>
            <person name="Hibbett D.S."/>
        </authorList>
    </citation>
    <scope>NUCLEOTIDE SEQUENCE [LARGE SCALE GENOMIC DNA]</scope>
    <source>
        <strain evidence="1 2">93-53</strain>
    </source>
</reference>
<dbReference type="RefSeq" id="XP_040758899.1">
    <property type="nucleotide sequence ID" value="XM_040902676.1"/>
</dbReference>
<keyword evidence="2" id="KW-1185">Reference proteome</keyword>
<dbReference type="Proteomes" id="UP000076871">
    <property type="component" value="Unassembled WGS sequence"/>
</dbReference>
<accession>A0A165BJ71</accession>
<dbReference type="GeneID" id="63819707"/>
<dbReference type="EMBL" id="KV427669">
    <property type="protein sequence ID" value="KZT01159.1"/>
    <property type="molecule type" value="Genomic_DNA"/>
</dbReference>
<organism evidence="1 2">
    <name type="scientific">Laetiporus sulphureus 93-53</name>
    <dbReference type="NCBI Taxonomy" id="1314785"/>
    <lineage>
        <taxon>Eukaryota</taxon>
        <taxon>Fungi</taxon>
        <taxon>Dikarya</taxon>
        <taxon>Basidiomycota</taxon>
        <taxon>Agaricomycotina</taxon>
        <taxon>Agaricomycetes</taxon>
        <taxon>Polyporales</taxon>
        <taxon>Laetiporus</taxon>
    </lineage>
</organism>
<evidence type="ECO:0000313" key="2">
    <source>
        <dbReference type="Proteomes" id="UP000076871"/>
    </source>
</evidence>
<name>A0A165BJ71_9APHY</name>
<proteinExistence type="predicted"/>
<sequence length="175" mass="19688">MASAAVLPRLKASRRWIRAAPSMPAGKALPVDLVSISEVPVRAHPTSVYSRYVFADRFNGITQSLRIFILRRPARAITCRFPSFLATMPSPLCSLIQSLGPKLPNCGAALTTFPASARRRPSRIVVFPTYSEFMRASLYYVSRQTRHFAATDFDHPHRRILLLYGTTCVHRCLLR</sequence>
<evidence type="ECO:0000313" key="1">
    <source>
        <dbReference type="EMBL" id="KZT01159.1"/>
    </source>
</evidence>